<dbReference type="PANTHER" id="PTHR43377">
    <property type="entry name" value="BILIVERDIN REDUCTASE A"/>
    <property type="match status" value="1"/>
</dbReference>
<dbReference type="GO" id="GO:0000166">
    <property type="term" value="F:nucleotide binding"/>
    <property type="evidence" value="ECO:0007669"/>
    <property type="project" value="InterPro"/>
</dbReference>
<dbReference type="OrthoDB" id="9815825at2"/>
<accession>A0A1M5KGQ5</accession>
<keyword evidence="4" id="KW-1185">Reference proteome</keyword>
<evidence type="ECO:0000313" key="3">
    <source>
        <dbReference type="EMBL" id="SHG51931.1"/>
    </source>
</evidence>
<dbReference type="Gene3D" id="3.30.360.10">
    <property type="entry name" value="Dihydrodipicolinate Reductase, domain 2"/>
    <property type="match status" value="1"/>
</dbReference>
<name>A0A1M5KGQ5_9BACI</name>
<dbReference type="InterPro" id="IPR051450">
    <property type="entry name" value="Gfo/Idh/MocA_Oxidoreductases"/>
</dbReference>
<feature type="domain" description="GFO/IDH/MocA-like oxidoreductase" evidence="2">
    <location>
        <begin position="137"/>
        <end position="231"/>
    </location>
</feature>
<dbReference type="Gene3D" id="3.40.50.720">
    <property type="entry name" value="NAD(P)-binding Rossmann-like Domain"/>
    <property type="match status" value="1"/>
</dbReference>
<organism evidence="3 4">
    <name type="scientific">Ornithinibacillus halophilus</name>
    <dbReference type="NCBI Taxonomy" id="930117"/>
    <lineage>
        <taxon>Bacteria</taxon>
        <taxon>Bacillati</taxon>
        <taxon>Bacillota</taxon>
        <taxon>Bacilli</taxon>
        <taxon>Bacillales</taxon>
        <taxon>Bacillaceae</taxon>
        <taxon>Ornithinibacillus</taxon>
    </lineage>
</organism>
<dbReference type="SUPFAM" id="SSF51735">
    <property type="entry name" value="NAD(P)-binding Rossmann-fold domains"/>
    <property type="match status" value="1"/>
</dbReference>
<dbReference type="InterPro" id="IPR000683">
    <property type="entry name" value="Gfo/Idh/MocA-like_OxRdtase_N"/>
</dbReference>
<reference evidence="3 4" key="1">
    <citation type="submission" date="2016-11" db="EMBL/GenBank/DDBJ databases">
        <authorList>
            <person name="Jaros S."/>
            <person name="Januszkiewicz K."/>
            <person name="Wedrychowicz H."/>
        </authorList>
    </citation>
    <scope>NUCLEOTIDE SEQUENCE [LARGE SCALE GENOMIC DNA]</scope>
    <source>
        <strain evidence="3 4">IBRC-M 10683</strain>
    </source>
</reference>
<dbReference type="Pfam" id="PF01408">
    <property type="entry name" value="GFO_IDH_MocA"/>
    <property type="match status" value="1"/>
</dbReference>
<sequence>MIRVGLVGLGFIGKTHLEAYRHIPNAKVVALCSRSQPQIEFDGDIVSEYEELLKREDIDVVDLCVPTFLHEEMITKAAEAGKHIICEKPLTLTEESAKRIFQVVEDFQVRLFVGHVLRFWPEYKAIKSYCEKMDTPEFIHASRLGQLPNWSNWFQHPEKSGGALFDLHIHDIDFAYYLLGEVERVYAVGQRNQHGAWNHVVTTLTFKKQAKAVIEGSQRMPKSYPFTMTFRAQAGENALDFQLKAGENIETINASQFQLYEGETIKSIDVEETDAFQNELTYFIDCLEKNQENKIIPLEDVLYIIKLLQKINQSLETNTEIKVD</sequence>
<dbReference type="Proteomes" id="UP000183988">
    <property type="component" value="Unassembled WGS sequence"/>
</dbReference>
<evidence type="ECO:0000259" key="2">
    <source>
        <dbReference type="Pfam" id="PF22725"/>
    </source>
</evidence>
<feature type="domain" description="Gfo/Idh/MocA-like oxidoreductase N-terminal" evidence="1">
    <location>
        <begin position="2"/>
        <end position="115"/>
    </location>
</feature>
<gene>
    <name evidence="3" type="ORF">SAMN05216225_103822</name>
</gene>
<dbReference type="InterPro" id="IPR036291">
    <property type="entry name" value="NAD(P)-bd_dom_sf"/>
</dbReference>
<evidence type="ECO:0000313" key="4">
    <source>
        <dbReference type="Proteomes" id="UP000183988"/>
    </source>
</evidence>
<dbReference type="EMBL" id="FQVW01000038">
    <property type="protein sequence ID" value="SHG51931.1"/>
    <property type="molecule type" value="Genomic_DNA"/>
</dbReference>
<dbReference type="PANTHER" id="PTHR43377:SF1">
    <property type="entry name" value="BILIVERDIN REDUCTASE A"/>
    <property type="match status" value="1"/>
</dbReference>
<proteinExistence type="predicted"/>
<dbReference type="InterPro" id="IPR055170">
    <property type="entry name" value="GFO_IDH_MocA-like_dom"/>
</dbReference>
<dbReference type="Pfam" id="PF22725">
    <property type="entry name" value="GFO_IDH_MocA_C3"/>
    <property type="match status" value="1"/>
</dbReference>
<dbReference type="STRING" id="930117.SAMN05216225_103822"/>
<dbReference type="RefSeq" id="WP_072891397.1">
    <property type="nucleotide sequence ID" value="NZ_FQVW01000038.1"/>
</dbReference>
<dbReference type="AlphaFoldDB" id="A0A1M5KGQ5"/>
<evidence type="ECO:0000259" key="1">
    <source>
        <dbReference type="Pfam" id="PF01408"/>
    </source>
</evidence>
<dbReference type="SUPFAM" id="SSF55347">
    <property type="entry name" value="Glyceraldehyde-3-phosphate dehydrogenase-like, C-terminal domain"/>
    <property type="match status" value="1"/>
</dbReference>
<protein>
    <submittedName>
        <fullName evidence="3">Predicted dehydrogenase</fullName>
    </submittedName>
</protein>